<dbReference type="InterPro" id="IPR029471">
    <property type="entry name" value="HNH_5"/>
</dbReference>
<keyword evidence="2" id="KW-0378">Hydrolase</keyword>
<keyword evidence="2" id="KW-0540">Nuclease</keyword>
<protein>
    <submittedName>
        <fullName evidence="2">HNH endonuclease</fullName>
    </submittedName>
</protein>
<dbReference type="Proteomes" id="UP001221558">
    <property type="component" value="Chromosome"/>
</dbReference>
<evidence type="ECO:0000313" key="3">
    <source>
        <dbReference type="Proteomes" id="UP001221558"/>
    </source>
</evidence>
<dbReference type="GO" id="GO:0004519">
    <property type="term" value="F:endonuclease activity"/>
    <property type="evidence" value="ECO:0007669"/>
    <property type="project" value="UniProtKB-KW"/>
</dbReference>
<keyword evidence="3" id="KW-1185">Reference proteome</keyword>
<dbReference type="EMBL" id="CP117880">
    <property type="protein sequence ID" value="WDF70570.1"/>
    <property type="molecule type" value="Genomic_DNA"/>
</dbReference>
<accession>A0ABY7WQH1</accession>
<gene>
    <name evidence="2" type="ORF">PQ465_09385</name>
</gene>
<keyword evidence="2" id="KW-0255">Endonuclease</keyword>
<evidence type="ECO:0000259" key="1">
    <source>
        <dbReference type="Pfam" id="PF14279"/>
    </source>
</evidence>
<proteinExistence type="predicted"/>
<dbReference type="RefSeq" id="WP_274269276.1">
    <property type="nucleotide sequence ID" value="NZ_CP117880.1"/>
</dbReference>
<organism evidence="2 3">
    <name type="scientific">Sphingobacterium oryzagri</name>
    <dbReference type="NCBI Taxonomy" id="3025669"/>
    <lineage>
        <taxon>Bacteria</taxon>
        <taxon>Pseudomonadati</taxon>
        <taxon>Bacteroidota</taxon>
        <taxon>Sphingobacteriia</taxon>
        <taxon>Sphingobacteriales</taxon>
        <taxon>Sphingobacteriaceae</taxon>
        <taxon>Sphingobacterium</taxon>
    </lineage>
</organism>
<feature type="domain" description="HNH endonuclease 5" evidence="1">
    <location>
        <begin position="162"/>
        <end position="213"/>
    </location>
</feature>
<reference evidence="2 3" key="1">
    <citation type="submission" date="2023-02" db="EMBL/GenBank/DDBJ databases">
        <title>Genome sequence of Sphingobacterium sp. KACC 22765.</title>
        <authorList>
            <person name="Kim S."/>
            <person name="Heo J."/>
            <person name="Kwon S.-W."/>
        </authorList>
    </citation>
    <scope>NUCLEOTIDE SEQUENCE [LARGE SCALE GENOMIC DNA]</scope>
    <source>
        <strain evidence="2 3">KACC 22765</strain>
    </source>
</reference>
<name>A0ABY7WQH1_9SPHI</name>
<dbReference type="Pfam" id="PF14279">
    <property type="entry name" value="HNH_5"/>
    <property type="match status" value="1"/>
</dbReference>
<evidence type="ECO:0000313" key="2">
    <source>
        <dbReference type="EMBL" id="WDF70570.1"/>
    </source>
</evidence>
<sequence length="421" mass="49456">MSNECHFMLKALNDSISFKMNSTEQSDVESFFYAFLTLFPGVMDFETKKIHCFTSNSAELCRNLQEFVRDHPEMPILRAIEAFIRRLEEGEAFFIIPGFVPDQKESLRLANYLKAQLENKSFEELNQQTESLFKDLMDSYEINVFGDKRKIIGEKKRENKVCRFCGKSFPEVRFDKKAHAISEALGNKTLVLTEECDDCNWRFSQTIEPDLIDYLSIYRTFYGIRGKGGTKEFKGKNFKFFKGENLEFHYDADAKDSEDEDGFPKEINLDSGREIVQQNIYRSLVKFVMSVIDKSELVHFKDTIDWINGTLELTQLPKIAVFTFYDKLVEQPILTTYTRTDESQSYPYMVGEFHFVFNKYIFIIPASSMDDETYISKASYESFWKKFKHFDKLTAHVDFRDFSDNVCRSFNIKLNMKRNDK</sequence>